<dbReference type="Proteomes" id="UP000077752">
    <property type="component" value="Unassembled WGS sequence"/>
</dbReference>
<organism evidence="5 6">
    <name type="scientific">Pseudomonas putida</name>
    <name type="common">Arthrobacter siderocapsulatus</name>
    <dbReference type="NCBI Taxonomy" id="303"/>
    <lineage>
        <taxon>Bacteria</taxon>
        <taxon>Pseudomonadati</taxon>
        <taxon>Pseudomonadota</taxon>
        <taxon>Gammaproteobacteria</taxon>
        <taxon>Pseudomonadales</taxon>
        <taxon>Pseudomonadaceae</taxon>
        <taxon>Pseudomonas</taxon>
    </lineage>
</organism>
<dbReference type="PANTHER" id="PTHR32305:SF15">
    <property type="entry name" value="PROTEIN RHSA-RELATED"/>
    <property type="match status" value="1"/>
</dbReference>
<dbReference type="NCBIfam" id="TIGR03696">
    <property type="entry name" value="Rhs_assc_core"/>
    <property type="match status" value="1"/>
</dbReference>
<feature type="transmembrane region" description="Helical" evidence="3">
    <location>
        <begin position="1399"/>
        <end position="1419"/>
    </location>
</feature>
<gene>
    <name evidence="5" type="ORF">AYO28_10010</name>
</gene>
<feature type="compositionally biased region" description="Basic and acidic residues" evidence="2">
    <location>
        <begin position="1366"/>
        <end position="1381"/>
    </location>
</feature>
<dbReference type="EMBL" id="LUCV01000007">
    <property type="protein sequence ID" value="OAI94190.1"/>
    <property type="molecule type" value="Genomic_DNA"/>
</dbReference>
<name>A0A177SV36_PSEPU</name>
<evidence type="ECO:0000256" key="2">
    <source>
        <dbReference type="SAM" id="MobiDB-lite"/>
    </source>
</evidence>
<keyword evidence="1" id="KW-0677">Repeat</keyword>
<dbReference type="InterPro" id="IPR022385">
    <property type="entry name" value="Rhs_assc_core"/>
</dbReference>
<dbReference type="InterPro" id="IPR056823">
    <property type="entry name" value="TEN-like_YD-shell"/>
</dbReference>
<feature type="domain" description="Teneurin-like YD-shell" evidence="4">
    <location>
        <begin position="1054"/>
        <end position="1343"/>
    </location>
</feature>
<sequence>MTTHSNVSSNAFNYLEFFKGSVDPRTGQYTLSIDLPNLKANSLSGPDLPLTLDFSPLNLEDSGYGIGWNLRLSQYVIARSMLSLYTGESFKITGDGAEPSIAEKRLDSFRFFDDGNDTWRVVHHSGLVEVLTAQGGAGKRVALPTLIYGPGGHAIKLTWADFANGERRLAKIEDARGELLRIVRDSENVKVLLPPFDDQPQSRFLMKLSGDRVREIILPVAEQASWRLDYITVRGLTCIKEVKTPLGAHETLEYLDGGHAYPGSSGRPNLPRVTRHLASPGPGLAVHEATYTYSTNNFLGNGSGINWQDDGLDQLYKVDFTYDYWTTVQQWLDGKAVRQVKHTYNRFHLQVEEETRQGKCVFTKVIDYYADNKPFDQQPKQFQLPRSVQHTWRLEDDSSKIQHELQLNEYDEHGNKTLEVRPDGVSTRTVFYDPAGEDGCPKDPFGFTRNVKEVIVTPAPQARGDAPVLITRYRYSQHAPLNSAPGSDWLMVSEESLFERRGDKETLLNHSLRTYYETPDNPQLHGRPLRQVNTLNGTSNSTDYHYGKARNKLLDQESLQTVETFTGYDGEQKVYTSDQALNSGQLLLGHDPNDVQVRFEYDNLRRLTTETVAPGSDFEATRSYAYQLVHADGQQATRTVTDVKQVLTRDHYDGLGRVLLSEVKTGATWQRTYSAVYDGLGQLSEETRYDRLEDRELSLTTRYAYNDWGQRCRVTGPDGVSLVTETTPFGEGGKLQRSWRESVGDKPLVSMLSVTQYNAFGKIDWTERHDDEDKVVGRQVYIYDGYGECIRADEELALETRSTHFQYDSRRRVAHTRLPDQTVVERSFAEHSRGELPTAIRVIPGDDQQTTLLLGEQQFDGLDRLTRLTVGPRSERYEYDDQTLRASRLITPAQATIEYFYEQDLSDQPKTIIVDGQTFTYGFDRDDAGIKSATSDAGERAYTYNVLGHLKSESWTDSNGEVHETHYETSLQGLPLKRTDNAVDTLYTYDDQGRVQCMTQGQLQAEFEYDDNGRQYRTTTRDLGSGDSLVSENTYDSLDRVWIRTLLLNDSPARTLTHTWRDDDQLVGRHLEMDGRSLLLEEYVYDQRGRLTEHHCSGERLPSDRYGNAITDQMFRFDALGNIKRCLTSFANGETNVAIFTYAEDDSCQLIKVTNSYVEGGYPGEQTFAYDDDGNQLNDEAGQRLRYDAQGRLLEVTSADGSESLVSYRYDGHQHLVGARIGEQAETLRFYQGYSLSHTVQDGVQTQYFSHAGQPLGQQQLENHERTMLLLTDASPSVIGASLASGLREVVYSAYGELADEQRLESLMGFNGELREVATGWYLLGRGYRAYNPSLMRFHNPDSRSPFLEGGLNPYTYCLGNPIRFRDPTGHRAENPRRPDPIYRPPPPEPGAASFLEKWGPAAGLILGAVVMALFTPWTGGLTIPLVVGAIGVAVSAAGGALAVVATLNEDREMLTLATILVTVGGAFSAAGGALDKWGPKNKWGWPKSEKKPDQPEIKQTADKGADATTPMIDKNAQTSPSLSRSGSGVAVLIKGRFRSKSGQQSTNTAESSTTTGPVEDGGPTNGGSDGQVGSGGPGSGNGGKEASIPSTPRTPDSTLHSKPHTGPVLHMTSGAFEKNTSGKWVPTKGGPVAKFNTDLTINPK</sequence>
<feature type="compositionally biased region" description="Basic and acidic residues" evidence="2">
    <location>
        <begin position="1488"/>
        <end position="1506"/>
    </location>
</feature>
<keyword evidence="3" id="KW-0472">Membrane</keyword>
<evidence type="ECO:0000313" key="5">
    <source>
        <dbReference type="EMBL" id="OAI94190.1"/>
    </source>
</evidence>
<feature type="compositionally biased region" description="Polar residues" evidence="2">
    <location>
        <begin position="1589"/>
        <end position="1601"/>
    </location>
</feature>
<dbReference type="Gene3D" id="2.180.10.10">
    <property type="entry name" value="RHS repeat-associated core"/>
    <property type="match status" value="2"/>
</dbReference>
<feature type="region of interest" description="Disordered" evidence="2">
    <location>
        <begin position="1479"/>
        <end position="1645"/>
    </location>
</feature>
<dbReference type="InterPro" id="IPR006530">
    <property type="entry name" value="YD"/>
</dbReference>
<feature type="transmembrane region" description="Helical" evidence="3">
    <location>
        <begin position="1454"/>
        <end position="1475"/>
    </location>
</feature>
<keyword evidence="3" id="KW-0812">Transmembrane</keyword>
<keyword evidence="3" id="KW-1133">Transmembrane helix</keyword>
<proteinExistence type="predicted"/>
<dbReference type="PANTHER" id="PTHR32305">
    <property type="match status" value="1"/>
</dbReference>
<protein>
    <recommendedName>
        <fullName evidence="4">Teneurin-like YD-shell domain-containing protein</fullName>
    </recommendedName>
</protein>
<dbReference type="RefSeq" id="WP_064301807.1">
    <property type="nucleotide sequence ID" value="NZ_LUCV01000007.1"/>
</dbReference>
<dbReference type="Pfam" id="PF25023">
    <property type="entry name" value="TEN_YD-shell"/>
    <property type="match status" value="1"/>
</dbReference>
<accession>A0A177SV36</accession>
<comment type="caution">
    <text evidence="5">The sequence shown here is derived from an EMBL/GenBank/DDBJ whole genome shotgun (WGS) entry which is preliminary data.</text>
</comment>
<evidence type="ECO:0000256" key="1">
    <source>
        <dbReference type="ARBA" id="ARBA00022737"/>
    </source>
</evidence>
<reference evidence="5 6" key="1">
    <citation type="submission" date="2016-03" db="EMBL/GenBank/DDBJ databases">
        <title>Draft Genome Assembly of Pseudomonas putida strain CBF10-2.</title>
        <authorList>
            <person name="Iyer R.S."/>
            <person name="Damania A."/>
        </authorList>
    </citation>
    <scope>NUCLEOTIDE SEQUENCE [LARGE SCALE GENOMIC DNA]</scope>
    <source>
        <strain evidence="5 6">CBF10-2</strain>
    </source>
</reference>
<evidence type="ECO:0000313" key="6">
    <source>
        <dbReference type="Proteomes" id="UP000077752"/>
    </source>
</evidence>
<feature type="compositionally biased region" description="Polar residues" evidence="2">
    <location>
        <begin position="1541"/>
        <end position="1557"/>
    </location>
</feature>
<evidence type="ECO:0000256" key="3">
    <source>
        <dbReference type="SAM" id="Phobius"/>
    </source>
</evidence>
<feature type="region of interest" description="Disordered" evidence="2">
    <location>
        <begin position="1366"/>
        <end position="1390"/>
    </location>
</feature>
<dbReference type="NCBIfam" id="TIGR01643">
    <property type="entry name" value="YD_repeat_2x"/>
    <property type="match status" value="1"/>
</dbReference>
<feature type="compositionally biased region" description="Gly residues" evidence="2">
    <location>
        <begin position="1564"/>
        <end position="1584"/>
    </location>
</feature>
<feature type="compositionally biased region" description="Polar residues" evidence="2">
    <location>
        <begin position="1516"/>
        <end position="1527"/>
    </location>
</feature>
<evidence type="ECO:0000259" key="4">
    <source>
        <dbReference type="Pfam" id="PF25023"/>
    </source>
</evidence>
<feature type="transmembrane region" description="Helical" evidence="3">
    <location>
        <begin position="1426"/>
        <end position="1448"/>
    </location>
</feature>
<dbReference type="InterPro" id="IPR050708">
    <property type="entry name" value="T6SS_VgrG/RHS"/>
</dbReference>